<evidence type="ECO:0000313" key="2">
    <source>
        <dbReference type="Proteomes" id="UP001432360"/>
    </source>
</evidence>
<name>A0ABZ2B4H5_9HYPH</name>
<dbReference type="SUPFAM" id="SSF48557">
    <property type="entry name" value="L-aspartase-like"/>
    <property type="match status" value="1"/>
</dbReference>
<keyword evidence="1" id="KW-0456">Lyase</keyword>
<dbReference type="InterPro" id="IPR008948">
    <property type="entry name" value="L-Aspartase-like"/>
</dbReference>
<evidence type="ECO:0000313" key="1">
    <source>
        <dbReference type="EMBL" id="WVT02404.1"/>
    </source>
</evidence>
<dbReference type="Gene3D" id="1.20.200.10">
    <property type="entry name" value="Fumarase/aspartase (Central domain)"/>
    <property type="match status" value="1"/>
</dbReference>
<gene>
    <name evidence="1" type="ORF">RB548_12835</name>
</gene>
<dbReference type="Proteomes" id="UP001432360">
    <property type="component" value="Chromosome"/>
</dbReference>
<keyword evidence="2" id="KW-1185">Reference proteome</keyword>
<dbReference type="RefSeq" id="WP_331371684.1">
    <property type="nucleotide sequence ID" value="NZ_CP133148.1"/>
</dbReference>
<protein>
    <submittedName>
        <fullName evidence="1">Aromatic amino acid lyase</fullName>
    </submittedName>
</protein>
<reference evidence="1" key="1">
    <citation type="submission" date="2023-08" db="EMBL/GenBank/DDBJ databases">
        <title>Complete genome sequence of Sinorhizobium chiapanecum ITTG S70 isolated from Acaciella angustissima nodules in Chiapas-Mexico.</title>
        <authorList>
            <person name="Rincon-Rosales R."/>
            <person name="Rogel M.A."/>
            <person name="Rincon-Medina C.I."/>
            <person name="Guerrero G."/>
            <person name="Manzano-Gomez L.A."/>
            <person name="Lopez-Lopez A."/>
            <person name="Rincon Molina F.A."/>
            <person name="Martinez-Romero E."/>
        </authorList>
    </citation>
    <scope>NUCLEOTIDE SEQUENCE</scope>
    <source>
        <strain evidence="1">ITTG S70</strain>
    </source>
</reference>
<dbReference type="EMBL" id="CP133148">
    <property type="protein sequence ID" value="WVT02404.1"/>
    <property type="molecule type" value="Genomic_DNA"/>
</dbReference>
<sequence length="521" mass="55173">MLAKEVRFGMLQSVKTIVLCGKPLDFGVLEEIGSGLARPVADDSGMERVAAAHKVVADRVAMGLPVYGSNTGVGSMKDRLWTADDLDEFNTSLVRAHHFGTGEFFAAPVIRKAIAIRVNTAMRGHTGCSPELIDAFVALLERGIVPAVRRHGSMGCADIGLMGQVASVLTGVGDAYFNGQLMTAESALKEAGLTPFVMRPRDALAALSVNAISYAAAGDVLREAAAAIRVLLVTGVMSSRALGASADPWLVAATLSTRGEALVGSWLYGQSGITDWPLPTAIHDPLSLRMTAQVFGAVVDTLLVAAGRLVEATYLSDDNPVVLGGQVHSSGASLPLTTTLYIEAAQIAFSHVARNVLNRCILLSNGGRRNLSVNLVAPGEVATGLGPLMKLAVELYMRVQSLAVPLSAQSIVVAGGLEEEATFLPLIVERMEAQVRDLRQLAAIEAMLSAQAIDLVGDVPKGVVSLAYERTRSVSPMYLKDRPLSKEIEALQAAFTDHDLLRAFVETAPMPEFDDFFALAK</sequence>
<dbReference type="GO" id="GO:0016829">
    <property type="term" value="F:lyase activity"/>
    <property type="evidence" value="ECO:0007669"/>
    <property type="project" value="UniProtKB-KW"/>
</dbReference>
<dbReference type="Gene3D" id="1.10.275.10">
    <property type="entry name" value="Fumarase/aspartase (N-terminal domain)"/>
    <property type="match status" value="1"/>
</dbReference>
<dbReference type="InterPro" id="IPR024083">
    <property type="entry name" value="Fumarase/histidase_N"/>
</dbReference>
<dbReference type="InterPro" id="IPR001106">
    <property type="entry name" value="Aromatic_Lyase"/>
</dbReference>
<organism evidence="1 2">
    <name type="scientific">Sinorhizobium chiapasense</name>
    <dbReference type="NCBI Taxonomy" id="501572"/>
    <lineage>
        <taxon>Bacteria</taxon>
        <taxon>Pseudomonadati</taxon>
        <taxon>Pseudomonadota</taxon>
        <taxon>Alphaproteobacteria</taxon>
        <taxon>Hyphomicrobiales</taxon>
        <taxon>Rhizobiaceae</taxon>
        <taxon>Sinorhizobium/Ensifer group</taxon>
        <taxon>Sinorhizobium</taxon>
    </lineage>
</organism>
<dbReference type="Pfam" id="PF00221">
    <property type="entry name" value="Lyase_aromatic"/>
    <property type="match status" value="1"/>
</dbReference>
<dbReference type="PANTHER" id="PTHR10362">
    <property type="entry name" value="HISTIDINE AMMONIA-LYASE"/>
    <property type="match status" value="1"/>
</dbReference>
<accession>A0ABZ2B4H5</accession>
<proteinExistence type="predicted"/>